<organism evidence="6 7">
    <name type="scientific">Thiohalorhabdus denitrificans</name>
    <dbReference type="NCBI Taxonomy" id="381306"/>
    <lineage>
        <taxon>Bacteria</taxon>
        <taxon>Pseudomonadati</taxon>
        <taxon>Pseudomonadota</taxon>
        <taxon>Gammaproteobacteria</taxon>
        <taxon>Thiohalorhabdales</taxon>
        <taxon>Thiohalorhabdaceae</taxon>
        <taxon>Thiohalorhabdus</taxon>
    </lineage>
</organism>
<dbReference type="HAMAP" id="MF_00859">
    <property type="entry name" value="RuBisCO_S_bact"/>
    <property type="match status" value="1"/>
</dbReference>
<name>A0A1G5C9B6_9GAMM</name>
<dbReference type="InterPro" id="IPR000894">
    <property type="entry name" value="RuBisCO_ssu_dom"/>
</dbReference>
<evidence type="ECO:0000256" key="4">
    <source>
        <dbReference type="HAMAP-Rule" id="MF_00859"/>
    </source>
</evidence>
<dbReference type="InterPro" id="IPR024681">
    <property type="entry name" value="RuBisCO_ssu"/>
</dbReference>
<keyword evidence="2 4" id="KW-0120">Carbon dioxide fixation</keyword>
<gene>
    <name evidence="4" type="primary">cbbS</name>
    <name evidence="6" type="ORF">SAMN05661077_0960</name>
</gene>
<dbReference type="CDD" id="cd03527">
    <property type="entry name" value="RuBisCO_small"/>
    <property type="match status" value="1"/>
</dbReference>
<dbReference type="AlphaFoldDB" id="A0A1G5C9B6"/>
<sequence>MAMTNPGSRITQGTFSFLHDLTDEEIKSQVEYCLANGWAVNVEFTDDPHPRNTYWEMWGMPMFDVKDPAAVLYEINECRKAFPSHYIRVTGFDSNRGWETPRLSFIVNRPTEEEPGFRLVRTEDEGRTIRYTIQPYVTQDRPEGERYR</sequence>
<accession>A0A1G5C9B6</accession>
<dbReference type="Gene3D" id="3.30.190.10">
    <property type="entry name" value="Ribulose bisphosphate carboxylase, small subunit"/>
    <property type="match status" value="1"/>
</dbReference>
<evidence type="ECO:0000256" key="1">
    <source>
        <dbReference type="ARBA" id="ARBA00022567"/>
    </source>
</evidence>
<comment type="similarity">
    <text evidence="4">Belongs to the RuBisCO small chain family.</text>
</comment>
<dbReference type="InterPro" id="IPR036385">
    <property type="entry name" value="RuBisCO_ssu_sf"/>
</dbReference>
<keyword evidence="1 4" id="KW-0113">Calvin cycle</keyword>
<keyword evidence="7" id="KW-1185">Reference proteome</keyword>
<dbReference type="STRING" id="381306.AN478_10380"/>
<proteinExistence type="inferred from homology"/>
<dbReference type="EMBL" id="FMUN01000002">
    <property type="protein sequence ID" value="SCX99075.1"/>
    <property type="molecule type" value="Genomic_DNA"/>
</dbReference>
<dbReference type="PANTHER" id="PTHR31262:SF23">
    <property type="entry name" value="RIBULOSE BISPHOSPHATE CARBOXYLASE SMALL SUBUNIT"/>
    <property type="match status" value="1"/>
</dbReference>
<dbReference type="SMART" id="SM00961">
    <property type="entry name" value="RuBisCO_small"/>
    <property type="match status" value="1"/>
</dbReference>
<evidence type="ECO:0000256" key="2">
    <source>
        <dbReference type="ARBA" id="ARBA00023300"/>
    </source>
</evidence>
<dbReference type="GO" id="GO:0016984">
    <property type="term" value="F:ribulose-bisphosphate carboxylase activity"/>
    <property type="evidence" value="ECO:0007669"/>
    <property type="project" value="UniProtKB-UniRule"/>
</dbReference>
<dbReference type="SUPFAM" id="SSF55239">
    <property type="entry name" value="RuBisCO, small subunit"/>
    <property type="match status" value="1"/>
</dbReference>
<evidence type="ECO:0000313" key="6">
    <source>
        <dbReference type="EMBL" id="SCX99075.1"/>
    </source>
</evidence>
<comment type="subunit">
    <text evidence="3 4">Heterohexadecamer of 8 large and 8 small subunits.</text>
</comment>
<dbReference type="RefSeq" id="WP_231627390.1">
    <property type="nucleotide sequence ID" value="NZ_FMUN01000002.1"/>
</dbReference>
<evidence type="ECO:0000256" key="3">
    <source>
        <dbReference type="ARBA" id="ARBA00038826"/>
    </source>
</evidence>
<comment type="miscellaneous">
    <text evidence="4">The basic functional RuBisCO is composed of a large chain homodimer in a 'head-to-tail' conformation. In form I RuBisCO this homodimer is arranged in a barrel-like tetramer with the small subunits forming a tetrameric 'cap' on each end of the 'barrel'.</text>
</comment>
<dbReference type="PANTHER" id="PTHR31262">
    <property type="entry name" value="RIBULOSE BISPHOSPHATE CARBOXYLASE SMALL CHAIN 1, CHLOROPLASTIC"/>
    <property type="match status" value="1"/>
</dbReference>
<evidence type="ECO:0000313" key="7">
    <source>
        <dbReference type="Proteomes" id="UP000183104"/>
    </source>
</evidence>
<dbReference type="Pfam" id="PF00101">
    <property type="entry name" value="RuBisCO_small"/>
    <property type="match status" value="1"/>
</dbReference>
<dbReference type="GO" id="GO:0019253">
    <property type="term" value="P:reductive pentose-phosphate cycle"/>
    <property type="evidence" value="ECO:0007669"/>
    <property type="project" value="UniProtKB-UniRule"/>
</dbReference>
<feature type="domain" description="Ribulose bisphosphate carboxylase small subunit" evidence="5">
    <location>
        <begin position="11"/>
        <end position="110"/>
    </location>
</feature>
<evidence type="ECO:0000259" key="5">
    <source>
        <dbReference type="SMART" id="SM00961"/>
    </source>
</evidence>
<dbReference type="Proteomes" id="UP000183104">
    <property type="component" value="Unassembled WGS sequence"/>
</dbReference>
<protein>
    <recommendedName>
        <fullName evidence="4">Ribulose bisphosphate carboxylase small subunit</fullName>
        <shortName evidence="4">RuBisCO small subunit</shortName>
    </recommendedName>
</protein>
<reference evidence="7" key="1">
    <citation type="submission" date="2016-10" db="EMBL/GenBank/DDBJ databases">
        <authorList>
            <person name="Varghese N."/>
        </authorList>
    </citation>
    <scope>NUCLEOTIDE SEQUENCE [LARGE SCALE GENOMIC DNA]</scope>
    <source>
        <strain evidence="7">HL 19</strain>
    </source>
</reference>
<comment type="function">
    <text evidence="4">RuBisCO catalyzes two reactions: the carboxylation of D-ribulose 1,5-bisphosphate, the primary event in carbon dioxide fixation, as well as the oxidative fragmentation of the pentose substrate. Both reactions occur simultaneously and in competition at the same active site. Although the small subunit is not catalytic it is essential for maximal activity.</text>
</comment>